<proteinExistence type="predicted"/>
<keyword evidence="2" id="KW-1185">Reference proteome</keyword>
<name>A0AAN9YRD3_9PEZI</name>
<accession>A0AAN9YRD3</accession>
<organism evidence="1 2">
    <name type="scientific">Diatrype stigma</name>
    <dbReference type="NCBI Taxonomy" id="117547"/>
    <lineage>
        <taxon>Eukaryota</taxon>
        <taxon>Fungi</taxon>
        <taxon>Dikarya</taxon>
        <taxon>Ascomycota</taxon>
        <taxon>Pezizomycotina</taxon>
        <taxon>Sordariomycetes</taxon>
        <taxon>Xylariomycetidae</taxon>
        <taxon>Xylariales</taxon>
        <taxon>Diatrypaceae</taxon>
        <taxon>Diatrype</taxon>
    </lineage>
</organism>
<protein>
    <submittedName>
        <fullName evidence="1">Uncharacterized protein</fullName>
    </submittedName>
</protein>
<dbReference type="EMBL" id="JAKJXP020000045">
    <property type="protein sequence ID" value="KAK7751742.1"/>
    <property type="molecule type" value="Genomic_DNA"/>
</dbReference>
<evidence type="ECO:0000313" key="2">
    <source>
        <dbReference type="Proteomes" id="UP001320420"/>
    </source>
</evidence>
<sequence length="200" mass="22482">MERSFHFVDTTRNDKASKRRMRRFVMKGKNAGKTIHRPSRLALAENHRRPPQSSTGSTALARVTGDDVDKNALFTYSGALTMEYRHCLPTYSLPFKVAPHLLKVINISCNEIFLGDGGTSQKALYYLSRTFVQVRKRLASTDALSDATVGIVLSLINQEQIRKEHASARVHIDGLKRMIELRGGLDDFEGNHALLLKICK</sequence>
<dbReference type="Proteomes" id="UP001320420">
    <property type="component" value="Unassembled WGS sequence"/>
</dbReference>
<dbReference type="AlphaFoldDB" id="A0AAN9YRD3"/>
<gene>
    <name evidence="1" type="ORF">SLS62_006227</name>
</gene>
<reference evidence="1 2" key="1">
    <citation type="submission" date="2024-02" db="EMBL/GenBank/DDBJ databases">
        <title>De novo assembly and annotation of 12 fungi associated with fruit tree decline syndrome in Ontario, Canada.</title>
        <authorList>
            <person name="Sulman M."/>
            <person name="Ellouze W."/>
            <person name="Ilyukhin E."/>
        </authorList>
    </citation>
    <scope>NUCLEOTIDE SEQUENCE [LARGE SCALE GENOMIC DNA]</scope>
    <source>
        <strain evidence="1 2">M11/M66-122</strain>
    </source>
</reference>
<dbReference type="PANTHER" id="PTHR37540">
    <property type="entry name" value="TRANSCRIPTION FACTOR (ACR-2), PUTATIVE-RELATED-RELATED"/>
    <property type="match status" value="1"/>
</dbReference>
<evidence type="ECO:0000313" key="1">
    <source>
        <dbReference type="EMBL" id="KAK7751742.1"/>
    </source>
</evidence>
<comment type="caution">
    <text evidence="1">The sequence shown here is derived from an EMBL/GenBank/DDBJ whole genome shotgun (WGS) entry which is preliminary data.</text>
</comment>